<reference evidence="2 3" key="1">
    <citation type="submission" date="2020-08" db="EMBL/GenBank/DDBJ databases">
        <title>Genomic Encyclopedia of Type Strains, Phase IV (KMG-IV): sequencing the most valuable type-strain genomes for metagenomic binning, comparative biology and taxonomic classification.</title>
        <authorList>
            <person name="Goeker M."/>
        </authorList>
    </citation>
    <scope>NUCLEOTIDE SEQUENCE [LARGE SCALE GENOMIC DNA]</scope>
    <source>
        <strain evidence="2 3">DSM 17976</strain>
    </source>
</reference>
<dbReference type="EMBL" id="JACIBY010000001">
    <property type="protein sequence ID" value="MBB3836119.1"/>
    <property type="molecule type" value="Genomic_DNA"/>
</dbReference>
<keyword evidence="1" id="KW-0812">Transmembrane</keyword>
<dbReference type="RefSeq" id="WP_183970910.1">
    <property type="nucleotide sequence ID" value="NZ_JACIBY010000001.1"/>
</dbReference>
<feature type="transmembrane region" description="Helical" evidence="1">
    <location>
        <begin position="12"/>
        <end position="31"/>
    </location>
</feature>
<sequence length="200" mass="22636">MDKTKSLHRISGIIIAIFAAAHLFNHAMAWYGIETHREIMEALRNIYRQPVVETVLLLCFGFQVYSGMKQAVALRKMPHLSLNDRLQMYAGLAFAFFIVQHIGAVVGQRLYFGTNTDFYFAARVVLEAPFKYYFVPYYFLGIMALGVHVAATHRKKIAGMVGEKQATFHGLVITALAFFTAILILYVFMGGRYEIAIPKV</sequence>
<keyword evidence="1" id="KW-1133">Transmembrane helix</keyword>
<accession>A0A7W5ZHV6</accession>
<proteinExistence type="predicted"/>
<name>A0A7W5ZHV6_9BACT</name>
<protein>
    <submittedName>
        <fullName evidence="2">Uncharacterized protein</fullName>
    </submittedName>
</protein>
<comment type="caution">
    <text evidence="2">The sequence shown here is derived from an EMBL/GenBank/DDBJ whole genome shotgun (WGS) entry which is preliminary data.</text>
</comment>
<feature type="transmembrane region" description="Helical" evidence="1">
    <location>
        <begin position="171"/>
        <end position="189"/>
    </location>
</feature>
<evidence type="ECO:0000313" key="3">
    <source>
        <dbReference type="Proteomes" id="UP000541352"/>
    </source>
</evidence>
<organism evidence="2 3">
    <name type="scientific">Runella defluvii</name>
    <dbReference type="NCBI Taxonomy" id="370973"/>
    <lineage>
        <taxon>Bacteria</taxon>
        <taxon>Pseudomonadati</taxon>
        <taxon>Bacteroidota</taxon>
        <taxon>Cytophagia</taxon>
        <taxon>Cytophagales</taxon>
        <taxon>Spirosomataceae</taxon>
        <taxon>Runella</taxon>
    </lineage>
</organism>
<keyword evidence="3" id="KW-1185">Reference proteome</keyword>
<gene>
    <name evidence="2" type="ORF">FHS57_000101</name>
</gene>
<evidence type="ECO:0000256" key="1">
    <source>
        <dbReference type="SAM" id="Phobius"/>
    </source>
</evidence>
<keyword evidence="1" id="KW-0472">Membrane</keyword>
<dbReference type="Proteomes" id="UP000541352">
    <property type="component" value="Unassembled WGS sequence"/>
</dbReference>
<dbReference type="AlphaFoldDB" id="A0A7W5ZHV6"/>
<feature type="transmembrane region" description="Helical" evidence="1">
    <location>
        <begin position="132"/>
        <end position="151"/>
    </location>
</feature>
<feature type="transmembrane region" description="Helical" evidence="1">
    <location>
        <begin position="51"/>
        <end position="68"/>
    </location>
</feature>
<evidence type="ECO:0000313" key="2">
    <source>
        <dbReference type="EMBL" id="MBB3836119.1"/>
    </source>
</evidence>
<feature type="transmembrane region" description="Helical" evidence="1">
    <location>
        <begin position="89"/>
        <end position="112"/>
    </location>
</feature>